<name>A0A8H6N4I8_9PEZI</name>
<accession>A0A8H6N4I8</accession>
<keyword evidence="2" id="KW-1185">Reference proteome</keyword>
<reference evidence="1 2" key="1">
    <citation type="journal article" date="2020" name="Phytopathology">
        <title>Genome Sequence Resources of Colletotrichum truncatum, C. plurivorum, C. musicola, and C. sojae: Four Species Pathogenic to Soybean (Glycine max).</title>
        <authorList>
            <person name="Rogerio F."/>
            <person name="Boufleur T.R."/>
            <person name="Ciampi-Guillardi M."/>
            <person name="Sukno S.A."/>
            <person name="Thon M.R."/>
            <person name="Massola Junior N.S."/>
            <person name="Baroncelli R."/>
        </authorList>
    </citation>
    <scope>NUCLEOTIDE SEQUENCE [LARGE SCALE GENOMIC DNA]</scope>
    <source>
        <strain evidence="1 2">LFN0009</strain>
    </source>
</reference>
<gene>
    <name evidence="1" type="ORF">CSOJ01_01375</name>
</gene>
<dbReference type="Proteomes" id="UP000652219">
    <property type="component" value="Unassembled WGS sequence"/>
</dbReference>
<evidence type="ECO:0000313" key="2">
    <source>
        <dbReference type="Proteomes" id="UP000652219"/>
    </source>
</evidence>
<dbReference type="AlphaFoldDB" id="A0A8H6N4I8"/>
<sequence>MAPRIWDGTPAAGNAAAGGTTLALADSDDASISGETLTAAEHDGTKAQRCHAFPPTEARKKRSVTGWAANLVEGDSEIIHWDVACWPEELSDSTGGRLPSPFWLLRNTHSTHTVLLLLATLPNTLSLSLFCSEDGSNGGKLEANTNGQVANGRRVDPFSAHFAASFLALLLSLL</sequence>
<evidence type="ECO:0000313" key="1">
    <source>
        <dbReference type="EMBL" id="KAF6819318.1"/>
    </source>
</evidence>
<proteinExistence type="predicted"/>
<comment type="caution">
    <text evidence="1">The sequence shown here is derived from an EMBL/GenBank/DDBJ whole genome shotgun (WGS) entry which is preliminary data.</text>
</comment>
<dbReference type="EMBL" id="WIGN01000010">
    <property type="protein sequence ID" value="KAF6819318.1"/>
    <property type="molecule type" value="Genomic_DNA"/>
</dbReference>
<organism evidence="1 2">
    <name type="scientific">Colletotrichum sojae</name>
    <dbReference type="NCBI Taxonomy" id="2175907"/>
    <lineage>
        <taxon>Eukaryota</taxon>
        <taxon>Fungi</taxon>
        <taxon>Dikarya</taxon>
        <taxon>Ascomycota</taxon>
        <taxon>Pezizomycotina</taxon>
        <taxon>Sordariomycetes</taxon>
        <taxon>Hypocreomycetidae</taxon>
        <taxon>Glomerellales</taxon>
        <taxon>Glomerellaceae</taxon>
        <taxon>Colletotrichum</taxon>
        <taxon>Colletotrichum orchidearum species complex</taxon>
    </lineage>
</organism>
<protein>
    <submittedName>
        <fullName evidence="1">Uncharacterized protein</fullName>
    </submittedName>
</protein>